<keyword evidence="2" id="KW-0663">Pyridoxal phosphate</keyword>
<gene>
    <name evidence="5" type="ORF">GCM10025869_29390</name>
</gene>
<evidence type="ECO:0000259" key="4">
    <source>
        <dbReference type="SMART" id="SM01005"/>
    </source>
</evidence>
<name>A0ABQ6K033_9MICO</name>
<evidence type="ECO:0000256" key="2">
    <source>
        <dbReference type="ARBA" id="ARBA00022898"/>
    </source>
</evidence>
<evidence type="ECO:0000256" key="1">
    <source>
        <dbReference type="ARBA" id="ARBA00001933"/>
    </source>
</evidence>
<dbReference type="Pfam" id="PF00842">
    <property type="entry name" value="Ala_racemase_C"/>
    <property type="match status" value="1"/>
</dbReference>
<keyword evidence="6" id="KW-1185">Reference proteome</keyword>
<dbReference type="EMBL" id="BSVA01000001">
    <property type="protein sequence ID" value="GMA92410.1"/>
    <property type="molecule type" value="Genomic_DNA"/>
</dbReference>
<evidence type="ECO:0000256" key="3">
    <source>
        <dbReference type="ARBA" id="ARBA00023235"/>
    </source>
</evidence>
<dbReference type="SMART" id="SM01005">
    <property type="entry name" value="Ala_racemase_C"/>
    <property type="match status" value="1"/>
</dbReference>
<evidence type="ECO:0000313" key="5">
    <source>
        <dbReference type="EMBL" id="GMA92410.1"/>
    </source>
</evidence>
<comment type="cofactor">
    <cofactor evidence="1">
        <name>pyridoxal 5'-phosphate</name>
        <dbReference type="ChEBI" id="CHEBI:597326"/>
    </cofactor>
</comment>
<reference evidence="6" key="1">
    <citation type="journal article" date="2019" name="Int. J. Syst. Evol. Microbiol.">
        <title>The Global Catalogue of Microorganisms (GCM) 10K type strain sequencing project: providing services to taxonomists for standard genome sequencing and annotation.</title>
        <authorList>
            <consortium name="The Broad Institute Genomics Platform"/>
            <consortium name="The Broad Institute Genome Sequencing Center for Infectious Disease"/>
            <person name="Wu L."/>
            <person name="Ma J."/>
        </authorList>
    </citation>
    <scope>NUCLEOTIDE SEQUENCE [LARGE SCALE GENOMIC DNA]</scope>
    <source>
        <strain evidence="6">NBRC 108755</strain>
    </source>
</reference>
<comment type="caution">
    <text evidence="5">The sequence shown here is derived from an EMBL/GenBank/DDBJ whole genome shotgun (WGS) entry which is preliminary data.</text>
</comment>
<accession>A0ABQ6K033</accession>
<feature type="domain" description="Alanine racemase C-terminal" evidence="4">
    <location>
        <begin position="3"/>
        <end position="71"/>
    </location>
</feature>
<keyword evidence="3" id="KW-0413">Isomerase</keyword>
<dbReference type="SUPFAM" id="SSF50621">
    <property type="entry name" value="Alanine racemase C-terminal domain-like"/>
    <property type="match status" value="1"/>
</dbReference>
<evidence type="ECO:0000313" key="6">
    <source>
        <dbReference type="Proteomes" id="UP001157069"/>
    </source>
</evidence>
<protein>
    <recommendedName>
        <fullName evidence="4">Alanine racemase C-terminal domain-containing protein</fullName>
    </recommendedName>
</protein>
<dbReference type="InterPro" id="IPR009006">
    <property type="entry name" value="Ala_racemase/Decarboxylase_C"/>
</dbReference>
<dbReference type="Gene3D" id="2.40.37.10">
    <property type="entry name" value="Lyase, Ornithine Decarboxylase, Chain A, domain 1"/>
    <property type="match status" value="1"/>
</dbReference>
<organism evidence="5 6">
    <name type="scientific">Homoserinibacter gongjuensis</name>
    <dbReference type="NCBI Taxonomy" id="1162968"/>
    <lineage>
        <taxon>Bacteria</taxon>
        <taxon>Bacillati</taxon>
        <taxon>Actinomycetota</taxon>
        <taxon>Actinomycetes</taxon>
        <taxon>Micrococcales</taxon>
        <taxon>Microbacteriaceae</taxon>
        <taxon>Homoserinibacter</taxon>
    </lineage>
</organism>
<dbReference type="Proteomes" id="UP001157069">
    <property type="component" value="Unassembled WGS sequence"/>
</dbReference>
<dbReference type="InterPro" id="IPR011079">
    <property type="entry name" value="Ala_racemase_C"/>
</dbReference>
<sequence>MLGGRRARVLAVDIDTMTVDAPTDVAPGDTALVYGPGDSGEPTVEQWAAWAGTIGDEILARSSRRVARVIEG</sequence>
<proteinExistence type="predicted"/>